<dbReference type="EMBL" id="LPIX01000076">
    <property type="protein sequence ID" value="KWD98283.1"/>
    <property type="molecule type" value="Genomic_DNA"/>
</dbReference>
<protein>
    <submittedName>
        <fullName evidence="2">Uncharacterized protein</fullName>
    </submittedName>
</protein>
<dbReference type="AlphaFoldDB" id="A0A105Y821"/>
<reference evidence="2 3" key="1">
    <citation type="submission" date="2015-11" db="EMBL/GenBank/DDBJ databases">
        <title>Expanding the genomic diversity of Burkholderia species for the development of highly accurate diagnostics.</title>
        <authorList>
            <person name="Sahl J."/>
            <person name="Keim P."/>
            <person name="Wagner D."/>
        </authorList>
    </citation>
    <scope>NUCLEOTIDE SEQUENCE [LARGE SCALE GENOMIC DNA]</scope>
    <source>
        <strain evidence="2 3">MSMB2167WGS</strain>
    </source>
</reference>
<accession>A0A105Y821</accession>
<sequence length="135" mass="14176">MSAAGIIKAAAAIGCRAEWLKSGVGDMADAGSLKGTLRSGKISDDQEDRQQSRPLPELTPDINERAKTFVAALTKAVKHGLVTPQLMQALEGMLEAGTSSSTAAAFAKRSRSAIRAAVMPEGQSHNEVQKRGSTR</sequence>
<comment type="caution">
    <text evidence="2">The sequence shown here is derived from an EMBL/GenBank/DDBJ whole genome shotgun (WGS) entry which is preliminary data.</text>
</comment>
<gene>
    <name evidence="2" type="ORF">WL73_20175</name>
</gene>
<evidence type="ECO:0000256" key="1">
    <source>
        <dbReference type="SAM" id="MobiDB-lite"/>
    </source>
</evidence>
<proteinExistence type="predicted"/>
<organism evidence="2 3">
    <name type="scientific">Burkholderia ubonensis</name>
    <dbReference type="NCBI Taxonomy" id="101571"/>
    <lineage>
        <taxon>Bacteria</taxon>
        <taxon>Pseudomonadati</taxon>
        <taxon>Pseudomonadota</taxon>
        <taxon>Betaproteobacteria</taxon>
        <taxon>Burkholderiales</taxon>
        <taxon>Burkholderiaceae</taxon>
        <taxon>Burkholderia</taxon>
        <taxon>Burkholderia cepacia complex</taxon>
    </lineage>
</organism>
<name>A0A105Y821_9BURK</name>
<evidence type="ECO:0000313" key="2">
    <source>
        <dbReference type="EMBL" id="KWD98283.1"/>
    </source>
</evidence>
<dbReference type="Proteomes" id="UP000062998">
    <property type="component" value="Unassembled WGS sequence"/>
</dbReference>
<feature type="region of interest" description="Disordered" evidence="1">
    <location>
        <begin position="26"/>
        <end position="61"/>
    </location>
</feature>
<evidence type="ECO:0000313" key="3">
    <source>
        <dbReference type="Proteomes" id="UP000062998"/>
    </source>
</evidence>
<feature type="compositionally biased region" description="Basic and acidic residues" evidence="1">
    <location>
        <begin position="41"/>
        <end position="51"/>
    </location>
</feature>